<keyword evidence="1" id="KW-1133">Transmembrane helix</keyword>
<dbReference type="EMBL" id="CAFBMC010000130">
    <property type="protein sequence ID" value="CAB4911637.1"/>
    <property type="molecule type" value="Genomic_DNA"/>
</dbReference>
<dbReference type="AlphaFoldDB" id="A0A6J7SFD7"/>
<evidence type="ECO:0000256" key="1">
    <source>
        <dbReference type="SAM" id="Phobius"/>
    </source>
</evidence>
<organism evidence="3">
    <name type="scientific">freshwater metagenome</name>
    <dbReference type="NCBI Taxonomy" id="449393"/>
    <lineage>
        <taxon>unclassified sequences</taxon>
        <taxon>metagenomes</taxon>
        <taxon>ecological metagenomes</taxon>
    </lineage>
</organism>
<reference evidence="3" key="1">
    <citation type="submission" date="2020-05" db="EMBL/GenBank/DDBJ databases">
        <authorList>
            <person name="Chiriac C."/>
            <person name="Salcher M."/>
            <person name="Ghai R."/>
            <person name="Kavagutti S V."/>
        </authorList>
    </citation>
    <scope>NUCLEOTIDE SEQUENCE</scope>
</reference>
<name>A0A6J7SFD7_9ZZZZ</name>
<feature type="transmembrane region" description="Helical" evidence="1">
    <location>
        <begin position="17"/>
        <end position="37"/>
    </location>
</feature>
<accession>A0A6J7SFD7</accession>
<gene>
    <name evidence="2" type="ORF">UFOPK3495_01623</name>
    <name evidence="3" type="ORF">UFOPK4237_01036</name>
</gene>
<protein>
    <submittedName>
        <fullName evidence="3">Unannotated protein</fullName>
    </submittedName>
</protein>
<sequence>MVQPQVLTRPARLKTAAVHPLACTVLLATAALFITILKTGIGIHPEWHRLWDGAIHWLDISQSPLLAEGDASLRSNIVGSWFSGAMGFDTAHRYLLMAFLLSAVAIVPVCLVWQGALLHPGWTHLEIVQRALDGQVIRGL</sequence>
<proteinExistence type="predicted"/>
<evidence type="ECO:0000313" key="2">
    <source>
        <dbReference type="EMBL" id="CAB4911637.1"/>
    </source>
</evidence>
<keyword evidence="1" id="KW-0812">Transmembrane</keyword>
<feature type="transmembrane region" description="Helical" evidence="1">
    <location>
        <begin position="94"/>
        <end position="116"/>
    </location>
</feature>
<evidence type="ECO:0000313" key="3">
    <source>
        <dbReference type="EMBL" id="CAB5039746.1"/>
    </source>
</evidence>
<keyword evidence="1" id="KW-0472">Membrane</keyword>
<dbReference type="EMBL" id="CAFBPZ010000067">
    <property type="protein sequence ID" value="CAB5039746.1"/>
    <property type="molecule type" value="Genomic_DNA"/>
</dbReference>